<keyword evidence="1" id="KW-0472">Membrane</keyword>
<keyword evidence="1" id="KW-0812">Transmembrane</keyword>
<dbReference type="EMBL" id="UINC01120033">
    <property type="protein sequence ID" value="SVC94253.1"/>
    <property type="molecule type" value="Genomic_DNA"/>
</dbReference>
<reference evidence="2" key="1">
    <citation type="submission" date="2018-05" db="EMBL/GenBank/DDBJ databases">
        <authorList>
            <person name="Lanie J.A."/>
            <person name="Ng W.-L."/>
            <person name="Kazmierczak K.M."/>
            <person name="Andrzejewski T.M."/>
            <person name="Davidsen T.M."/>
            <person name="Wayne K.J."/>
            <person name="Tettelin H."/>
            <person name="Glass J.I."/>
            <person name="Rusch D."/>
            <person name="Podicherti R."/>
            <person name="Tsui H.-C.T."/>
            <person name="Winkler M.E."/>
        </authorList>
    </citation>
    <scope>NUCLEOTIDE SEQUENCE</scope>
</reference>
<name>A0A382R964_9ZZZZ</name>
<dbReference type="AlphaFoldDB" id="A0A382R964"/>
<feature type="non-terminal residue" evidence="2">
    <location>
        <position position="144"/>
    </location>
</feature>
<gene>
    <name evidence="2" type="ORF">METZ01_LOCUS347107</name>
</gene>
<sequence length="144" mass="15326">MVASTSSSGIPWYAWALLTVICWGTYGVCMHTGSASMANKEHGRIMAFLWVGLAYFLTAVIAPLIILKLKGGPIDFWAYPAQGWKWSLIAGILGAIGALGVLLAFGASPNPPIYVPIVMSIIFAGAPIVNAIVNTTKEGNWPYV</sequence>
<keyword evidence="1" id="KW-1133">Transmembrane helix</keyword>
<feature type="transmembrane region" description="Helical" evidence="1">
    <location>
        <begin position="45"/>
        <end position="66"/>
    </location>
</feature>
<proteinExistence type="predicted"/>
<evidence type="ECO:0000313" key="2">
    <source>
        <dbReference type="EMBL" id="SVC94253.1"/>
    </source>
</evidence>
<feature type="transmembrane region" description="Helical" evidence="1">
    <location>
        <begin position="12"/>
        <end position="33"/>
    </location>
</feature>
<feature type="transmembrane region" description="Helical" evidence="1">
    <location>
        <begin position="113"/>
        <end position="133"/>
    </location>
</feature>
<feature type="transmembrane region" description="Helical" evidence="1">
    <location>
        <begin position="86"/>
        <end position="106"/>
    </location>
</feature>
<organism evidence="2">
    <name type="scientific">marine metagenome</name>
    <dbReference type="NCBI Taxonomy" id="408172"/>
    <lineage>
        <taxon>unclassified sequences</taxon>
        <taxon>metagenomes</taxon>
        <taxon>ecological metagenomes</taxon>
    </lineage>
</organism>
<accession>A0A382R964</accession>
<evidence type="ECO:0000256" key="1">
    <source>
        <dbReference type="SAM" id="Phobius"/>
    </source>
</evidence>
<protein>
    <submittedName>
        <fullName evidence="2">Uncharacterized protein</fullName>
    </submittedName>
</protein>